<feature type="compositionally biased region" description="Basic and acidic residues" evidence="2">
    <location>
        <begin position="135"/>
        <end position="146"/>
    </location>
</feature>
<dbReference type="AlphaFoldDB" id="K1R1C4"/>
<feature type="region of interest" description="Disordered" evidence="2">
    <location>
        <begin position="119"/>
        <end position="149"/>
    </location>
</feature>
<name>K1R1C4_MAGGI</name>
<dbReference type="EMBL" id="JH816099">
    <property type="protein sequence ID" value="EKC37304.1"/>
    <property type="molecule type" value="Genomic_DNA"/>
</dbReference>
<protein>
    <recommendedName>
        <fullName evidence="4">Mitochondria-eating protein C-terminal domain-containing protein</fullName>
    </recommendedName>
</protein>
<feature type="compositionally biased region" description="Low complexity" evidence="2">
    <location>
        <begin position="41"/>
        <end position="57"/>
    </location>
</feature>
<evidence type="ECO:0000256" key="2">
    <source>
        <dbReference type="SAM" id="MobiDB-lite"/>
    </source>
</evidence>
<accession>K1R1C4</accession>
<feature type="compositionally biased region" description="Polar residues" evidence="2">
    <location>
        <begin position="264"/>
        <end position="275"/>
    </location>
</feature>
<feature type="coiled-coil region" evidence="1">
    <location>
        <begin position="197"/>
        <end position="252"/>
    </location>
</feature>
<evidence type="ECO:0000313" key="3">
    <source>
        <dbReference type="EMBL" id="EKC37304.1"/>
    </source>
</evidence>
<feature type="region of interest" description="Disordered" evidence="2">
    <location>
        <begin position="76"/>
        <end position="95"/>
    </location>
</feature>
<feature type="region of interest" description="Disordered" evidence="2">
    <location>
        <begin position="256"/>
        <end position="275"/>
    </location>
</feature>
<feature type="region of interest" description="Disordered" evidence="2">
    <location>
        <begin position="41"/>
        <end position="70"/>
    </location>
</feature>
<reference evidence="3" key="1">
    <citation type="journal article" date="2012" name="Nature">
        <title>The oyster genome reveals stress adaptation and complexity of shell formation.</title>
        <authorList>
            <person name="Zhang G."/>
            <person name="Fang X."/>
            <person name="Guo X."/>
            <person name="Li L."/>
            <person name="Luo R."/>
            <person name="Xu F."/>
            <person name="Yang P."/>
            <person name="Zhang L."/>
            <person name="Wang X."/>
            <person name="Qi H."/>
            <person name="Xiong Z."/>
            <person name="Que H."/>
            <person name="Xie Y."/>
            <person name="Holland P.W."/>
            <person name="Paps J."/>
            <person name="Zhu Y."/>
            <person name="Wu F."/>
            <person name="Chen Y."/>
            <person name="Wang J."/>
            <person name="Peng C."/>
            <person name="Meng J."/>
            <person name="Yang L."/>
            <person name="Liu J."/>
            <person name="Wen B."/>
            <person name="Zhang N."/>
            <person name="Huang Z."/>
            <person name="Zhu Q."/>
            <person name="Feng Y."/>
            <person name="Mount A."/>
            <person name="Hedgecock D."/>
            <person name="Xu Z."/>
            <person name="Liu Y."/>
            <person name="Domazet-Loso T."/>
            <person name="Du Y."/>
            <person name="Sun X."/>
            <person name="Zhang S."/>
            <person name="Liu B."/>
            <person name="Cheng P."/>
            <person name="Jiang X."/>
            <person name="Li J."/>
            <person name="Fan D."/>
            <person name="Wang W."/>
            <person name="Fu W."/>
            <person name="Wang T."/>
            <person name="Wang B."/>
            <person name="Zhang J."/>
            <person name="Peng Z."/>
            <person name="Li Y."/>
            <person name="Li N."/>
            <person name="Wang J."/>
            <person name="Chen M."/>
            <person name="He Y."/>
            <person name="Tan F."/>
            <person name="Song X."/>
            <person name="Zheng Q."/>
            <person name="Huang R."/>
            <person name="Yang H."/>
            <person name="Du X."/>
            <person name="Chen L."/>
            <person name="Yang M."/>
            <person name="Gaffney P.M."/>
            <person name="Wang S."/>
            <person name="Luo L."/>
            <person name="She Z."/>
            <person name="Ming Y."/>
            <person name="Huang W."/>
            <person name="Zhang S."/>
            <person name="Huang B."/>
            <person name="Zhang Y."/>
            <person name="Qu T."/>
            <person name="Ni P."/>
            <person name="Miao G."/>
            <person name="Wang J."/>
            <person name="Wang Q."/>
            <person name="Steinberg C.E."/>
            <person name="Wang H."/>
            <person name="Li N."/>
            <person name="Qian L."/>
            <person name="Zhang G."/>
            <person name="Li Y."/>
            <person name="Yang H."/>
            <person name="Liu X."/>
            <person name="Wang J."/>
            <person name="Yin Y."/>
            <person name="Wang J."/>
        </authorList>
    </citation>
    <scope>NUCLEOTIDE SEQUENCE [LARGE SCALE GENOMIC DNA]</scope>
    <source>
        <strain evidence="3">05x7-T-G4-1.051#20</strain>
    </source>
</reference>
<evidence type="ECO:0008006" key="4">
    <source>
        <dbReference type="Google" id="ProtNLM"/>
    </source>
</evidence>
<organism evidence="3">
    <name type="scientific">Magallana gigas</name>
    <name type="common">Pacific oyster</name>
    <name type="synonym">Crassostrea gigas</name>
    <dbReference type="NCBI Taxonomy" id="29159"/>
    <lineage>
        <taxon>Eukaryota</taxon>
        <taxon>Metazoa</taxon>
        <taxon>Spiralia</taxon>
        <taxon>Lophotrochozoa</taxon>
        <taxon>Mollusca</taxon>
        <taxon>Bivalvia</taxon>
        <taxon>Autobranchia</taxon>
        <taxon>Pteriomorphia</taxon>
        <taxon>Ostreida</taxon>
        <taxon>Ostreoidea</taxon>
        <taxon>Ostreidae</taxon>
        <taxon>Magallana</taxon>
    </lineage>
</organism>
<gene>
    <name evidence="3" type="ORF">CGI_10020646</name>
</gene>
<keyword evidence="1" id="KW-0175">Coiled coil</keyword>
<evidence type="ECO:0000256" key="1">
    <source>
        <dbReference type="SAM" id="Coils"/>
    </source>
</evidence>
<dbReference type="HOGENOM" id="CLU_538897_0_0_1"/>
<dbReference type="InParanoid" id="K1R1C4"/>
<sequence length="506" mass="57458">MMTARQSPIMSYPYTGSSYPLRYIPVSTDLGNRYGNTMSTSSTLGTGLTSTGASGYSGDRRWTRESGTTSNLATKLGELEIHGSRENSNLPITDPSRNFSSSFYSSSNHEQDKLVNDMFTSKRSPAPSPSPSNLRQEEGDKPEPVDPRSSLRKLLDCVKDLQDLDVEKCLRDYKIIKEASDPMGLTKEWREVLEKKEAEALEKETNFQEQIDDLKRQLKSKEAYIEEIRKALSELRVEKDQVEKEKTEALTRLSKEMSSKLNDKNPNITDLSDSNRPTKIAEKYNELYDNEWTDALEELTEERYLEEVAISELLACVQAAYSFCQKAASNQIENLRRALTNPEFERETSFKGLYKTAIPLFTVKCLELCWLMNMHNPSVALGLPPAKDSPFDGTFYKEYTRTGTTVDFVVWLPLLLHESGPLLQKGVLQPKQSMARLVIFMLGVKQHKHHLSMGQAKREEQTSICMGTHISQPSPIINRIQHPNHQKVSWLTKEHSSNLLEGQVMK</sequence>
<proteinExistence type="predicted"/>